<evidence type="ECO:0000313" key="11">
    <source>
        <dbReference type="Proteomes" id="UP000014400"/>
    </source>
</evidence>
<keyword evidence="5 8" id="KW-0460">Magnesium</keyword>
<dbReference type="GO" id="GO:0005737">
    <property type="term" value="C:cytoplasm"/>
    <property type="evidence" value="ECO:0007669"/>
    <property type="project" value="UniProtKB-SubCell"/>
</dbReference>
<protein>
    <recommendedName>
        <fullName evidence="8">Molybdenum cofactor guanylyltransferase</fullName>
        <shortName evidence="8">MoCo guanylyltransferase</shortName>
        <ecNumber evidence="8">2.7.7.77</ecNumber>
    </recommendedName>
    <alternativeName>
        <fullName evidence="8">GTP:molybdopterin guanylyltransferase</fullName>
    </alternativeName>
    <alternativeName>
        <fullName evidence="8">Mo-MPT guanylyltransferase</fullName>
    </alternativeName>
    <alternativeName>
        <fullName evidence="8">Molybdopterin guanylyltransferase</fullName>
    </alternativeName>
    <alternativeName>
        <fullName evidence="8">Molybdopterin-guanine dinucleotide synthase</fullName>
        <shortName evidence="8">MGD synthase</shortName>
    </alternativeName>
</protein>
<evidence type="ECO:0000313" key="10">
    <source>
        <dbReference type="EMBL" id="EPD97825.1"/>
    </source>
</evidence>
<keyword evidence="3 8" id="KW-0479">Metal-binding</keyword>
<dbReference type="CDD" id="cd02503">
    <property type="entry name" value="MobA"/>
    <property type="match status" value="1"/>
</dbReference>
<comment type="subunit">
    <text evidence="8">Monomer.</text>
</comment>
<dbReference type="eggNOG" id="COG0746">
    <property type="taxonomic scope" value="Bacteria"/>
</dbReference>
<proteinExistence type="inferred from homology"/>
<keyword evidence="7 8" id="KW-0501">Molybdenum cofactor biosynthesis</keyword>
<organism evidence="10 11">
    <name type="scientific">Sutterella wadsworthensis HGA0223</name>
    <dbReference type="NCBI Taxonomy" id="1203554"/>
    <lineage>
        <taxon>Bacteria</taxon>
        <taxon>Pseudomonadati</taxon>
        <taxon>Pseudomonadota</taxon>
        <taxon>Betaproteobacteria</taxon>
        <taxon>Burkholderiales</taxon>
        <taxon>Sutterellaceae</taxon>
        <taxon>Sutterella</taxon>
    </lineage>
</organism>
<comment type="caution">
    <text evidence="10">The sequence shown here is derived from an EMBL/GenBank/DDBJ whole genome shotgun (WGS) entry which is preliminary data.</text>
</comment>
<accession>S3BEU2</accession>
<dbReference type="HOGENOM" id="CLU_055597_5_1_4"/>
<feature type="binding site" evidence="8">
    <location>
        <position position="105"/>
    </location>
    <ligand>
        <name>GTP</name>
        <dbReference type="ChEBI" id="CHEBI:37565"/>
    </ligand>
</feature>
<gene>
    <name evidence="8" type="primary">mobA</name>
    <name evidence="10" type="ORF">HMPREF1476_01966</name>
</gene>
<dbReference type="AlphaFoldDB" id="S3BEU2"/>
<evidence type="ECO:0000256" key="7">
    <source>
        <dbReference type="ARBA" id="ARBA00023150"/>
    </source>
</evidence>
<keyword evidence="1 8" id="KW-0963">Cytoplasm</keyword>
<comment type="function">
    <text evidence="8">Transfers a GMP moiety from GTP to Mo-molybdopterin (Mo-MPT) cofactor (Moco or molybdenum cofactor) to form Mo-molybdopterin guanine dinucleotide (Mo-MGD) cofactor.</text>
</comment>
<dbReference type="Pfam" id="PF12804">
    <property type="entry name" value="NTP_transf_3"/>
    <property type="match status" value="1"/>
</dbReference>
<dbReference type="EMBL" id="ATCF01000030">
    <property type="protein sequence ID" value="EPD97825.1"/>
    <property type="molecule type" value="Genomic_DNA"/>
</dbReference>
<dbReference type="EC" id="2.7.7.77" evidence="8"/>
<comment type="caution">
    <text evidence="8">Lacks conserved residue(s) required for the propagation of feature annotation.</text>
</comment>
<reference evidence="10 11" key="1">
    <citation type="submission" date="2013-04" db="EMBL/GenBank/DDBJ databases">
        <title>The Genome Sequence of Sutterella wadsworthensis HGA0223.</title>
        <authorList>
            <consortium name="The Broad Institute Genomics Platform"/>
            <person name="Earl A."/>
            <person name="Ward D."/>
            <person name="Feldgarden M."/>
            <person name="Gevers D."/>
            <person name="Schmidt T.M."/>
            <person name="Dover J."/>
            <person name="Dai D."/>
            <person name="Walker B."/>
            <person name="Young S."/>
            <person name="Zeng Q."/>
            <person name="Gargeya S."/>
            <person name="Fitzgerald M."/>
            <person name="Haas B."/>
            <person name="Abouelleil A."/>
            <person name="Allen A.W."/>
            <person name="Alvarado L."/>
            <person name="Arachchi H.M."/>
            <person name="Berlin A.M."/>
            <person name="Chapman S.B."/>
            <person name="Gainer-Dewar J."/>
            <person name="Goldberg J."/>
            <person name="Griggs A."/>
            <person name="Gujja S."/>
            <person name="Hansen M."/>
            <person name="Howarth C."/>
            <person name="Imamovic A."/>
            <person name="Ireland A."/>
            <person name="Larimer J."/>
            <person name="McCowan C."/>
            <person name="Murphy C."/>
            <person name="Pearson M."/>
            <person name="Poon T.W."/>
            <person name="Priest M."/>
            <person name="Roberts A."/>
            <person name="Saif S."/>
            <person name="Shea T."/>
            <person name="Sisk P."/>
            <person name="Sykes S."/>
            <person name="Wortman J."/>
            <person name="Nusbaum C."/>
            <person name="Birren B."/>
        </authorList>
    </citation>
    <scope>NUCLEOTIDE SEQUENCE [LARGE SCALE GENOMIC DNA]</scope>
    <source>
        <strain evidence="10 11">HGA0223</strain>
    </source>
</reference>
<dbReference type="RefSeq" id="WP_016475048.1">
    <property type="nucleotide sequence ID" value="NZ_KE150481.1"/>
</dbReference>
<evidence type="ECO:0000256" key="5">
    <source>
        <dbReference type="ARBA" id="ARBA00022842"/>
    </source>
</evidence>
<dbReference type="PANTHER" id="PTHR19136">
    <property type="entry name" value="MOLYBDENUM COFACTOR GUANYLYLTRANSFERASE"/>
    <property type="match status" value="1"/>
</dbReference>
<evidence type="ECO:0000256" key="6">
    <source>
        <dbReference type="ARBA" id="ARBA00023134"/>
    </source>
</evidence>
<comment type="catalytic activity">
    <reaction evidence="8">
        <text>Mo-molybdopterin + GTP + H(+) = Mo-molybdopterin guanine dinucleotide + diphosphate</text>
        <dbReference type="Rhea" id="RHEA:34243"/>
        <dbReference type="ChEBI" id="CHEBI:15378"/>
        <dbReference type="ChEBI" id="CHEBI:33019"/>
        <dbReference type="ChEBI" id="CHEBI:37565"/>
        <dbReference type="ChEBI" id="CHEBI:71302"/>
        <dbReference type="ChEBI" id="CHEBI:71310"/>
        <dbReference type="EC" id="2.7.7.77"/>
    </reaction>
</comment>
<dbReference type="HAMAP" id="MF_00316">
    <property type="entry name" value="MobA"/>
    <property type="match status" value="1"/>
</dbReference>
<keyword evidence="2 8" id="KW-0808">Transferase</keyword>
<dbReference type="PANTHER" id="PTHR19136:SF81">
    <property type="entry name" value="MOLYBDENUM COFACTOR GUANYLYLTRANSFERASE"/>
    <property type="match status" value="1"/>
</dbReference>
<comment type="similarity">
    <text evidence="8">Belongs to the MobA family.</text>
</comment>
<keyword evidence="4 8" id="KW-0547">Nucleotide-binding</keyword>
<dbReference type="STRING" id="1203554.HMPREF1476_01966"/>
<dbReference type="SUPFAM" id="SSF53448">
    <property type="entry name" value="Nucleotide-diphospho-sugar transferases"/>
    <property type="match status" value="1"/>
</dbReference>
<dbReference type="NCBIfam" id="TIGR02665">
    <property type="entry name" value="molyb_mobA"/>
    <property type="match status" value="1"/>
</dbReference>
<dbReference type="GO" id="GO:1902758">
    <property type="term" value="P:bis(molybdopterin guanine dinucleotide)molybdenum biosynthetic process"/>
    <property type="evidence" value="ECO:0007669"/>
    <property type="project" value="TreeGrafter"/>
</dbReference>
<feature type="binding site" evidence="8">
    <location>
        <position position="105"/>
    </location>
    <ligand>
        <name>Mg(2+)</name>
        <dbReference type="ChEBI" id="CHEBI:18420"/>
    </ligand>
</feature>
<dbReference type="InterPro" id="IPR013482">
    <property type="entry name" value="Molybde_CF_guanTrfase"/>
</dbReference>
<dbReference type="GO" id="GO:0005525">
    <property type="term" value="F:GTP binding"/>
    <property type="evidence" value="ECO:0007669"/>
    <property type="project" value="UniProtKB-UniRule"/>
</dbReference>
<dbReference type="Gene3D" id="3.90.550.10">
    <property type="entry name" value="Spore Coat Polysaccharide Biosynthesis Protein SpsA, Chain A"/>
    <property type="match status" value="1"/>
</dbReference>
<dbReference type="InterPro" id="IPR025877">
    <property type="entry name" value="MobA-like_NTP_Trfase"/>
</dbReference>
<evidence type="ECO:0000259" key="9">
    <source>
        <dbReference type="Pfam" id="PF12804"/>
    </source>
</evidence>
<feature type="binding site" evidence="8">
    <location>
        <position position="73"/>
    </location>
    <ligand>
        <name>GTP</name>
        <dbReference type="ChEBI" id="CHEBI:37565"/>
    </ligand>
</feature>
<dbReference type="GO" id="GO:0046872">
    <property type="term" value="F:metal ion binding"/>
    <property type="evidence" value="ECO:0007669"/>
    <property type="project" value="UniProtKB-KW"/>
</dbReference>
<evidence type="ECO:0000256" key="8">
    <source>
        <dbReference type="HAMAP-Rule" id="MF_00316"/>
    </source>
</evidence>
<name>S3BEU2_9BURK</name>
<comment type="domain">
    <text evidence="8">The N-terminal domain determines nucleotide recognition and specific binding, while the C-terminal domain determines the specific binding to the target protein.</text>
</comment>
<dbReference type="InterPro" id="IPR029044">
    <property type="entry name" value="Nucleotide-diphossugar_trans"/>
</dbReference>
<keyword evidence="6 8" id="KW-0342">GTP-binding</keyword>
<evidence type="ECO:0000256" key="1">
    <source>
        <dbReference type="ARBA" id="ARBA00022490"/>
    </source>
</evidence>
<dbReference type="GO" id="GO:0061603">
    <property type="term" value="F:molybdenum cofactor guanylyltransferase activity"/>
    <property type="evidence" value="ECO:0007669"/>
    <property type="project" value="UniProtKB-EC"/>
</dbReference>
<dbReference type="Proteomes" id="UP000014400">
    <property type="component" value="Unassembled WGS sequence"/>
</dbReference>
<comment type="subcellular location">
    <subcellularLocation>
        <location evidence="8">Cytoplasm</location>
    </subcellularLocation>
</comment>
<keyword evidence="11" id="KW-1185">Reference proteome</keyword>
<evidence type="ECO:0000256" key="2">
    <source>
        <dbReference type="ARBA" id="ARBA00022679"/>
    </source>
</evidence>
<feature type="binding site" evidence="8">
    <location>
        <position position="27"/>
    </location>
    <ligand>
        <name>GTP</name>
        <dbReference type="ChEBI" id="CHEBI:37565"/>
    </ligand>
</feature>
<comment type="cofactor">
    <cofactor evidence="8">
        <name>Mg(2+)</name>
        <dbReference type="ChEBI" id="CHEBI:18420"/>
    </cofactor>
</comment>
<dbReference type="PATRIC" id="fig|1203554.3.peg.2043"/>
<feature type="domain" description="MobA-like NTP transferase" evidence="9">
    <location>
        <begin position="11"/>
        <end position="158"/>
    </location>
</feature>
<evidence type="ECO:0000256" key="3">
    <source>
        <dbReference type="ARBA" id="ARBA00022723"/>
    </source>
</evidence>
<sequence length="200" mass="21988">MAVIARDNVTGLIYAGGRATRMGGVDKGLELFRGRPLIEAVIDRLKPQCASIVISANRNLERYAAWGYPVVRDLDDAFAGPLAALAAAGAQSVVMTEWVLTAPCDAPFFPKDLMERFRRAQERSLQEGRDPDAFIAKGERPQNAFACLRSKCLLSAGSFLALGRRRLGWWYSELHAETVQMPDESAFANLNTLDELKAAE</sequence>
<evidence type="ECO:0000256" key="4">
    <source>
        <dbReference type="ARBA" id="ARBA00022741"/>
    </source>
</evidence>